<dbReference type="AlphaFoldDB" id="G9HRI2"/>
<evidence type="ECO:0000313" key="1">
    <source>
        <dbReference type="EMBL" id="AEV66693.1"/>
    </source>
</evidence>
<sequence>MLKFFLFYFNKNFNASSSILKINAIRDFKNFKNQHLFSFLKKKSILINKNFFLFSNFLTFPNVSSSFFKESESSLFIDTFLYTKNLTQKTKKLLKLKNKIKKSKTIGLSQKFILPNCFLKRVFKVMFKKSYFVKNFKSFLFFFLKQPTKLKSQKFFLFFFKKKKNSFVNTRKIKNFLLCDLSTKNTFFTKKVFFNDFLIGKNNSKKSLTFFFSTFRNDCFFFLQTRFF</sequence>
<dbReference type="EMBL" id="JN383843">
    <property type="protein sequence ID" value="AEV66693.1"/>
    <property type="molecule type" value="Genomic_DNA"/>
</dbReference>
<organism evidence="1">
    <name type="scientific">Oxytricha trifallax</name>
    <dbReference type="NCBI Taxonomy" id="1172189"/>
    <lineage>
        <taxon>Eukaryota</taxon>
        <taxon>Sar</taxon>
        <taxon>Alveolata</taxon>
        <taxon>Ciliophora</taxon>
        <taxon>Intramacronucleata</taxon>
        <taxon>Spirotrichea</taxon>
        <taxon>Stichotrichia</taxon>
        <taxon>Sporadotrichida</taxon>
        <taxon>Oxytrichidae</taxon>
        <taxon>Oxytrichinae</taxon>
        <taxon>Oxytricha</taxon>
    </lineage>
</organism>
<keyword evidence="1" id="KW-0496">Mitochondrion</keyword>
<protein>
    <submittedName>
        <fullName evidence="1">Uncharacterized protein</fullName>
    </submittedName>
</protein>
<name>G9HRI2_9SPIT</name>
<gene>
    <name evidence="1" type="primary">orf581</name>
</gene>
<geneLocation type="mitochondrion" evidence="1"/>
<accession>G9HRI2</accession>
<reference evidence="1" key="1">
    <citation type="journal article" date="2012" name="Genome Biol. Evol.">
        <title>The Oxytricha trifallax Mitochondrial Genome.</title>
        <authorList>
            <person name="Swart E.C."/>
            <person name="Nowacki M."/>
            <person name="Shum J."/>
            <person name="Stiles H."/>
            <person name="Higgins B.P."/>
            <person name="Doak T.G."/>
            <person name="Schotanus K."/>
            <person name="Magrini V.J."/>
            <person name="Minx P."/>
            <person name="Mardis E.R."/>
            <person name="Landweber L.F."/>
        </authorList>
    </citation>
    <scope>NUCLEOTIDE SEQUENCE</scope>
</reference>
<proteinExistence type="predicted"/>